<dbReference type="AlphaFoldDB" id="A0A4Y7RP53"/>
<dbReference type="EMBL" id="QFFZ01000021">
    <property type="protein sequence ID" value="TEB10778.1"/>
    <property type="molecule type" value="Genomic_DNA"/>
</dbReference>
<name>A0A4Y7RP53_9FIRM</name>
<dbReference type="RefSeq" id="WP_134213935.1">
    <property type="nucleotide sequence ID" value="NZ_QFFZ01000021.1"/>
</dbReference>
<accession>A0A4Y7RP53</accession>
<organism evidence="1 2">
    <name type="scientific">Pelotomaculum propionicicum</name>
    <dbReference type="NCBI Taxonomy" id="258475"/>
    <lineage>
        <taxon>Bacteria</taxon>
        <taxon>Bacillati</taxon>
        <taxon>Bacillota</taxon>
        <taxon>Clostridia</taxon>
        <taxon>Eubacteriales</taxon>
        <taxon>Desulfotomaculaceae</taxon>
        <taxon>Pelotomaculum</taxon>
    </lineage>
</organism>
<gene>
    <name evidence="1" type="ORF">Pmgp_02093</name>
</gene>
<keyword evidence="2" id="KW-1185">Reference proteome</keyword>
<protein>
    <submittedName>
        <fullName evidence="1">Uncharacterized protein</fullName>
    </submittedName>
</protein>
<evidence type="ECO:0000313" key="1">
    <source>
        <dbReference type="EMBL" id="TEB10778.1"/>
    </source>
</evidence>
<evidence type="ECO:0000313" key="2">
    <source>
        <dbReference type="Proteomes" id="UP000297597"/>
    </source>
</evidence>
<comment type="caution">
    <text evidence="1">The sequence shown here is derived from an EMBL/GenBank/DDBJ whole genome shotgun (WGS) entry which is preliminary data.</text>
</comment>
<dbReference type="Proteomes" id="UP000297597">
    <property type="component" value="Unassembled WGS sequence"/>
</dbReference>
<proteinExistence type="predicted"/>
<sequence>MSKTLDEFLDQTLQEDFKSLNNVHRSMVNVVRRVKTAGDEGNLEALQQALARYGELLDRQQETLLGLLEKLPSFNLQSYLQEEFHRGFMDALAAESLAVEAEYPVYEVLPYKVRVLPEKEMVTIDDRVYRNLRPGVLAGHLKKSIDRLNAASFDTQRFLQALAAAYDTEMAKQIAKTKIDVSEQEVLLKDVYNTLTPLPRQRRDYPAQLFAFDLHRVLKSGRMNAPDGRRLWLGNVRNNRQALVVLDAQGQPQRLGVMKFYREG</sequence>
<dbReference type="OrthoDB" id="2034203at2"/>
<reference evidence="1 2" key="1">
    <citation type="journal article" date="2018" name="Environ. Microbiol.">
        <title>Novel energy conservation strategies and behaviour of Pelotomaculum schinkii driving syntrophic propionate catabolism.</title>
        <authorList>
            <person name="Hidalgo-Ahumada C.A.P."/>
            <person name="Nobu M.K."/>
            <person name="Narihiro T."/>
            <person name="Tamaki H."/>
            <person name="Liu W.T."/>
            <person name="Kamagata Y."/>
            <person name="Stams A.J.M."/>
            <person name="Imachi H."/>
            <person name="Sousa D.Z."/>
        </authorList>
    </citation>
    <scope>NUCLEOTIDE SEQUENCE [LARGE SCALE GENOMIC DNA]</scope>
    <source>
        <strain evidence="1 2">MGP</strain>
    </source>
</reference>